<evidence type="ECO:0000313" key="3">
    <source>
        <dbReference type="Proteomes" id="UP000651085"/>
    </source>
</evidence>
<reference evidence="2" key="1">
    <citation type="submission" date="2020-08" db="EMBL/GenBank/DDBJ databases">
        <title>Genome public.</title>
        <authorList>
            <person name="Liu C."/>
            <person name="Sun Q."/>
        </authorList>
    </citation>
    <scope>NUCLEOTIDE SEQUENCE</scope>
    <source>
        <strain evidence="2">N12</strain>
    </source>
</reference>
<evidence type="ECO:0000313" key="2">
    <source>
        <dbReference type="EMBL" id="MBC8592570.1"/>
    </source>
</evidence>
<dbReference type="InterPro" id="IPR001173">
    <property type="entry name" value="Glyco_trans_2-like"/>
</dbReference>
<dbReference type="Gene3D" id="3.90.550.10">
    <property type="entry name" value="Spore Coat Polysaccharide Biosynthesis Protein SpsA, Chain A"/>
    <property type="match status" value="1"/>
</dbReference>
<dbReference type="Pfam" id="PF00535">
    <property type="entry name" value="Glycos_transf_2"/>
    <property type="match status" value="1"/>
</dbReference>
<proteinExistence type="predicted"/>
<feature type="domain" description="Glycosyltransferase 2-like" evidence="1">
    <location>
        <begin position="9"/>
        <end position="137"/>
    </location>
</feature>
<dbReference type="Proteomes" id="UP000651085">
    <property type="component" value="Unassembled WGS sequence"/>
</dbReference>
<dbReference type="SUPFAM" id="SSF53448">
    <property type="entry name" value="Nucleotide-diphospho-sugar transferases"/>
    <property type="match status" value="1"/>
</dbReference>
<dbReference type="GO" id="GO:0016758">
    <property type="term" value="F:hexosyltransferase activity"/>
    <property type="evidence" value="ECO:0007669"/>
    <property type="project" value="UniProtKB-ARBA"/>
</dbReference>
<dbReference type="RefSeq" id="WP_262433744.1">
    <property type="nucleotide sequence ID" value="NZ_JACRTF010000001.1"/>
</dbReference>
<dbReference type="CDD" id="cd00761">
    <property type="entry name" value="Glyco_tranf_GTA_type"/>
    <property type="match status" value="1"/>
</dbReference>
<name>A0A926F628_9BACT</name>
<dbReference type="PANTHER" id="PTHR22916:SF3">
    <property type="entry name" value="UDP-GLCNAC:BETAGAL BETA-1,3-N-ACETYLGLUCOSAMINYLTRANSFERASE-LIKE PROTEIN 1"/>
    <property type="match status" value="1"/>
</dbReference>
<dbReference type="EMBL" id="JACRTF010000001">
    <property type="protein sequence ID" value="MBC8592570.1"/>
    <property type="molecule type" value="Genomic_DNA"/>
</dbReference>
<dbReference type="AlphaFoldDB" id="A0A926F628"/>
<dbReference type="InterPro" id="IPR029044">
    <property type="entry name" value="Nucleotide-diphossugar_trans"/>
</dbReference>
<gene>
    <name evidence="2" type="ORF">H8744_04775</name>
</gene>
<dbReference type="PANTHER" id="PTHR22916">
    <property type="entry name" value="GLYCOSYLTRANSFERASE"/>
    <property type="match status" value="1"/>
</dbReference>
<sequence length="325" mass="37490">MDGSCPLVSVIIPVYNSENYVEACIGSVVNQSYKNLEIIVVNDGSTDGSQYLVEKYASADSRVVVINKTNEGLPLARRSGLSVANGKYIQHLDSDDTLLENAIECLVKRAEETNADIVAAPFYFCYPGQPKRFSGALAFDELKGTDYLDEILNEQAYCSVWSNFQRRSLFQDNAVETVSHIYYGEDAIMMVQLLVHDPKVVSFDKPILNYNRVPTSITVNVNDEKYLNYRAYQVWLEEFFKKLGIDKKYERGMARLHIRTTFTSISWNHLEDVRNDLKRLVRDLKLYPDLENLLSRRERKIITIYRISPWLGYFNIIRYKKQGKI</sequence>
<keyword evidence="3" id="KW-1185">Reference proteome</keyword>
<comment type="caution">
    <text evidence="2">The sequence shown here is derived from an EMBL/GenBank/DDBJ whole genome shotgun (WGS) entry which is preliminary data.</text>
</comment>
<protein>
    <submittedName>
        <fullName evidence="2">Glycosyltransferase family 2 protein</fullName>
    </submittedName>
</protein>
<organism evidence="2 3">
    <name type="scientific">Jilunia laotingensis</name>
    <dbReference type="NCBI Taxonomy" id="2763675"/>
    <lineage>
        <taxon>Bacteria</taxon>
        <taxon>Pseudomonadati</taxon>
        <taxon>Bacteroidota</taxon>
        <taxon>Bacteroidia</taxon>
        <taxon>Bacteroidales</taxon>
        <taxon>Bacteroidaceae</taxon>
        <taxon>Jilunia</taxon>
    </lineage>
</organism>
<accession>A0A926F628</accession>
<evidence type="ECO:0000259" key="1">
    <source>
        <dbReference type="Pfam" id="PF00535"/>
    </source>
</evidence>